<organism evidence="3 4">
    <name type="scientific">Ilumatobacter coccineus</name>
    <dbReference type="NCBI Taxonomy" id="467094"/>
    <lineage>
        <taxon>Bacteria</taxon>
        <taxon>Bacillati</taxon>
        <taxon>Actinomycetota</taxon>
        <taxon>Acidimicrobiia</taxon>
        <taxon>Acidimicrobiales</taxon>
        <taxon>Ilumatobacteraceae</taxon>
        <taxon>Ilumatobacter</taxon>
    </lineage>
</organism>
<sequence length="371" mass="39241">MSDLLPLLAAGRADVLRAVMAESGCDGVLVIDPVDARWLTGFGGSNARVAVTPDDIVVVTDGRYRDRAVVELTAAGVEATIVVRSTRDEQIAAVVEAMKGCRQVGMSAGTTSHAEWIELARDLPLKAGDDAIASVRRAKNDAEIQRMAIAAAAADAALAECAPLMGTGVTEADIRDELEYRMRCHGADGAGYDTIVASGPEHAARPHHEVSRRVIIEGDTVVIDVGASVDGYRSDMTRSYVIGDPTPQQAEIYDLVAQSQQAGLDRLAAGVACVDIDQACREVCERAGYSDWYLHSAGHGVGLRIHEEPFLSPTSHAIVRAGDVVTVEPGLYRGGFGGFRIEDLVVVSDTGLRVLTSSPKDTPCLPSPPTI</sequence>
<evidence type="ECO:0000313" key="4">
    <source>
        <dbReference type="Proteomes" id="UP000230914"/>
    </source>
</evidence>
<proteinExistence type="predicted"/>
<name>A0A2G6KE52_9ACTN</name>
<gene>
    <name evidence="3" type="ORF">CSA55_01495</name>
</gene>
<dbReference type="EMBL" id="PDSL01000023">
    <property type="protein sequence ID" value="PIE33966.1"/>
    <property type="molecule type" value="Genomic_DNA"/>
</dbReference>
<dbReference type="Proteomes" id="UP000230914">
    <property type="component" value="Unassembled WGS sequence"/>
</dbReference>
<dbReference type="SUPFAM" id="SSF55920">
    <property type="entry name" value="Creatinase/aminopeptidase"/>
    <property type="match status" value="1"/>
</dbReference>
<dbReference type="InterPro" id="IPR036005">
    <property type="entry name" value="Creatinase/aminopeptidase-like"/>
</dbReference>
<feature type="domain" description="Creatinase N-terminal" evidence="2">
    <location>
        <begin position="12"/>
        <end position="135"/>
    </location>
</feature>
<dbReference type="PANTHER" id="PTHR46112:SF3">
    <property type="entry name" value="AMINOPEPTIDASE YPDF"/>
    <property type="match status" value="1"/>
</dbReference>
<evidence type="ECO:0000313" key="3">
    <source>
        <dbReference type="EMBL" id="PIE33966.1"/>
    </source>
</evidence>
<reference evidence="3 4" key="1">
    <citation type="submission" date="2017-10" db="EMBL/GenBank/DDBJ databases">
        <title>Novel microbial diversity and functional potential in the marine mammal oral microbiome.</title>
        <authorList>
            <person name="Dudek N.K."/>
            <person name="Sun C.L."/>
            <person name="Burstein D."/>
            <person name="Kantor R.S."/>
            <person name="Aliaga Goltsman D.S."/>
            <person name="Bik E.M."/>
            <person name="Thomas B.C."/>
            <person name="Banfield J.F."/>
            <person name="Relman D.A."/>
        </authorList>
    </citation>
    <scope>NUCLEOTIDE SEQUENCE [LARGE SCALE GENOMIC DNA]</scope>
    <source>
        <strain evidence="3">DOLJORAL78_61_10</strain>
    </source>
</reference>
<comment type="caution">
    <text evidence="3">The sequence shown here is derived from an EMBL/GenBank/DDBJ whole genome shotgun (WGS) entry which is preliminary data.</text>
</comment>
<dbReference type="InterPro" id="IPR000994">
    <property type="entry name" value="Pept_M24"/>
</dbReference>
<dbReference type="Pfam" id="PF01321">
    <property type="entry name" value="Creatinase_N"/>
    <property type="match status" value="1"/>
</dbReference>
<evidence type="ECO:0000259" key="1">
    <source>
        <dbReference type="Pfam" id="PF00557"/>
    </source>
</evidence>
<dbReference type="Gene3D" id="3.90.230.10">
    <property type="entry name" value="Creatinase/methionine aminopeptidase superfamily"/>
    <property type="match status" value="1"/>
</dbReference>
<protein>
    <submittedName>
        <fullName evidence="3">Peptidase M24 family protein</fullName>
    </submittedName>
</protein>
<dbReference type="PANTHER" id="PTHR46112">
    <property type="entry name" value="AMINOPEPTIDASE"/>
    <property type="match status" value="1"/>
</dbReference>
<dbReference type="SUPFAM" id="SSF53092">
    <property type="entry name" value="Creatinase/prolidase N-terminal domain"/>
    <property type="match status" value="1"/>
</dbReference>
<accession>A0A2G6KE52</accession>
<feature type="domain" description="Peptidase M24" evidence="1">
    <location>
        <begin position="146"/>
        <end position="348"/>
    </location>
</feature>
<evidence type="ECO:0000259" key="2">
    <source>
        <dbReference type="Pfam" id="PF01321"/>
    </source>
</evidence>
<dbReference type="InterPro" id="IPR029149">
    <property type="entry name" value="Creatin/AminoP/Spt16_N"/>
</dbReference>
<dbReference type="InterPro" id="IPR000587">
    <property type="entry name" value="Creatinase_N"/>
</dbReference>
<dbReference type="AlphaFoldDB" id="A0A2G6KE52"/>
<dbReference type="Pfam" id="PF00557">
    <property type="entry name" value="Peptidase_M24"/>
    <property type="match status" value="1"/>
</dbReference>
<dbReference type="Gene3D" id="3.40.350.10">
    <property type="entry name" value="Creatinase/prolidase N-terminal domain"/>
    <property type="match status" value="1"/>
</dbReference>
<dbReference type="InterPro" id="IPR050659">
    <property type="entry name" value="Peptidase_M24B"/>
</dbReference>